<evidence type="ECO:0000313" key="1">
    <source>
        <dbReference type="EMBL" id="GAI67116.1"/>
    </source>
</evidence>
<gene>
    <name evidence="1" type="ORF">S12H4_11013</name>
</gene>
<comment type="caution">
    <text evidence="1">The sequence shown here is derived from an EMBL/GenBank/DDBJ whole genome shotgun (WGS) entry which is preliminary data.</text>
</comment>
<accession>X1RJJ7</accession>
<proteinExistence type="predicted"/>
<dbReference type="EMBL" id="BARW01004845">
    <property type="protein sequence ID" value="GAI67116.1"/>
    <property type="molecule type" value="Genomic_DNA"/>
</dbReference>
<sequence length="265" mass="27778">LLPDKAAAAVALALEGSREFLVTSTLDLNREMAALGIRSPVSKGEQVRLGGALRVEKVLTGTISELSVTKGTGQARCSIEVKMLDVSVQDFLDGAVATAATSPIPDWSGDITNVVNDAMRAAAEAAVTQMIARRVRRGHVDLVTDRGEVNIGLGIGDGIQIGTELLVMRPTWSADLERTVMRRVGIVSVGEVTTDMAWGSIASGSPPQTGDRVYKLYKPPTRQKAEHRAKSRKSVIQALAAIALLFGISATGSGSSIATASELSG</sequence>
<name>X1RJJ7_9ZZZZ</name>
<dbReference type="AlphaFoldDB" id="X1RJJ7"/>
<protein>
    <submittedName>
        <fullName evidence="1">Uncharacterized protein</fullName>
    </submittedName>
</protein>
<organism evidence="1">
    <name type="scientific">marine sediment metagenome</name>
    <dbReference type="NCBI Taxonomy" id="412755"/>
    <lineage>
        <taxon>unclassified sequences</taxon>
        <taxon>metagenomes</taxon>
        <taxon>ecological metagenomes</taxon>
    </lineage>
</organism>
<feature type="non-terminal residue" evidence="1">
    <location>
        <position position="265"/>
    </location>
</feature>
<feature type="non-terminal residue" evidence="1">
    <location>
        <position position="1"/>
    </location>
</feature>
<reference evidence="1" key="1">
    <citation type="journal article" date="2014" name="Front. Microbiol.">
        <title>High frequency of phylogenetically diverse reductive dehalogenase-homologous genes in deep subseafloor sedimentary metagenomes.</title>
        <authorList>
            <person name="Kawai M."/>
            <person name="Futagami T."/>
            <person name="Toyoda A."/>
            <person name="Takaki Y."/>
            <person name="Nishi S."/>
            <person name="Hori S."/>
            <person name="Arai W."/>
            <person name="Tsubouchi T."/>
            <person name="Morono Y."/>
            <person name="Uchiyama I."/>
            <person name="Ito T."/>
            <person name="Fujiyama A."/>
            <person name="Inagaki F."/>
            <person name="Takami H."/>
        </authorList>
    </citation>
    <scope>NUCLEOTIDE SEQUENCE</scope>
    <source>
        <strain evidence="1">Expedition CK06-06</strain>
    </source>
</reference>